<dbReference type="EMBL" id="CP033896">
    <property type="protein sequence ID" value="AZA13781.1"/>
    <property type="molecule type" value="Genomic_DNA"/>
</dbReference>
<gene>
    <name evidence="1" type="ORF">CCHOA_06945</name>
</gene>
<evidence type="ECO:0000313" key="2">
    <source>
        <dbReference type="Proteomes" id="UP000269019"/>
    </source>
</evidence>
<proteinExistence type="predicted"/>
<organism evidence="1 2">
    <name type="scientific">Corynebacterium choanae</name>
    <dbReference type="NCBI Taxonomy" id="1862358"/>
    <lineage>
        <taxon>Bacteria</taxon>
        <taxon>Bacillati</taxon>
        <taxon>Actinomycetota</taxon>
        <taxon>Actinomycetes</taxon>
        <taxon>Mycobacteriales</taxon>
        <taxon>Corynebacteriaceae</taxon>
        <taxon>Corynebacterium</taxon>
    </lineage>
</organism>
<sequence>MFRDPKGKGKTFAPEVGADGVVTSTKDAQVEQRRDSAGCVPRVAGLWANVSVCCVVSAVLEFG</sequence>
<accession>A0A3G6J6Q2</accession>
<dbReference type="Proteomes" id="UP000269019">
    <property type="component" value="Chromosome"/>
</dbReference>
<evidence type="ECO:0000313" key="1">
    <source>
        <dbReference type="EMBL" id="AZA13781.1"/>
    </source>
</evidence>
<keyword evidence="2" id="KW-1185">Reference proteome</keyword>
<name>A0A3G6J6Q2_9CORY</name>
<protein>
    <submittedName>
        <fullName evidence="1">Uncharacterized protein</fullName>
    </submittedName>
</protein>
<reference evidence="1 2" key="1">
    <citation type="submission" date="2018-11" db="EMBL/GenBank/DDBJ databases">
        <authorList>
            <person name="Kleinhagauer T."/>
            <person name="Glaeser S.P."/>
            <person name="Spergser J."/>
            <person name="Ruckert C."/>
            <person name="Kaempfer P."/>
            <person name="Busse H.-J."/>
        </authorList>
    </citation>
    <scope>NUCLEOTIDE SEQUENCE [LARGE SCALE GENOMIC DNA]</scope>
    <source>
        <strain evidence="1 2">200CH</strain>
    </source>
</reference>
<dbReference type="KEGG" id="ccho:CCHOA_06945"/>
<dbReference type="AlphaFoldDB" id="A0A3G6J6Q2"/>